<feature type="domain" description="Kazal-like" evidence="7">
    <location>
        <begin position="27"/>
        <end position="84"/>
    </location>
</feature>
<evidence type="ECO:0000313" key="9">
    <source>
        <dbReference type="Proteomes" id="UP001044222"/>
    </source>
</evidence>
<dbReference type="PROSITE" id="PS00282">
    <property type="entry name" value="KAZAL_1"/>
    <property type="match status" value="1"/>
</dbReference>
<dbReference type="OrthoDB" id="126772at2759"/>
<evidence type="ECO:0000256" key="1">
    <source>
        <dbReference type="ARBA" id="ARBA00004613"/>
    </source>
</evidence>
<dbReference type="Pfam" id="PF00050">
    <property type="entry name" value="Kazal_1"/>
    <property type="match status" value="1"/>
</dbReference>
<dbReference type="PRINTS" id="PR00290">
    <property type="entry name" value="KAZALINHBTR"/>
</dbReference>
<comment type="caution">
    <text evidence="8">The sequence shown here is derived from an EMBL/GenBank/DDBJ whole genome shotgun (WGS) entry which is preliminary data.</text>
</comment>
<organism evidence="8 9">
    <name type="scientific">Anguilla anguilla</name>
    <name type="common">European freshwater eel</name>
    <name type="synonym">Muraena anguilla</name>
    <dbReference type="NCBI Taxonomy" id="7936"/>
    <lineage>
        <taxon>Eukaryota</taxon>
        <taxon>Metazoa</taxon>
        <taxon>Chordata</taxon>
        <taxon>Craniata</taxon>
        <taxon>Vertebrata</taxon>
        <taxon>Euteleostomi</taxon>
        <taxon>Actinopterygii</taxon>
        <taxon>Neopterygii</taxon>
        <taxon>Teleostei</taxon>
        <taxon>Anguilliformes</taxon>
        <taxon>Anguillidae</taxon>
        <taxon>Anguilla</taxon>
    </lineage>
</organism>
<proteinExistence type="predicted"/>
<name>A0A9D3S210_ANGAN</name>
<keyword evidence="2" id="KW-0964">Secreted</keyword>
<dbReference type="EMBL" id="JAFIRN010000003">
    <property type="protein sequence ID" value="KAG5851790.1"/>
    <property type="molecule type" value="Genomic_DNA"/>
</dbReference>
<keyword evidence="4" id="KW-0722">Serine protease inhibitor</keyword>
<evidence type="ECO:0000259" key="7">
    <source>
        <dbReference type="PROSITE" id="PS51465"/>
    </source>
</evidence>
<evidence type="ECO:0000313" key="8">
    <source>
        <dbReference type="EMBL" id="KAG5851790.1"/>
    </source>
</evidence>
<evidence type="ECO:0000256" key="3">
    <source>
        <dbReference type="ARBA" id="ARBA00022690"/>
    </source>
</evidence>
<dbReference type="GO" id="GO:0005576">
    <property type="term" value="C:extracellular region"/>
    <property type="evidence" value="ECO:0007669"/>
    <property type="project" value="UniProtKB-SubCell"/>
</dbReference>
<accession>A0A9D3S210</accession>
<evidence type="ECO:0000256" key="6">
    <source>
        <dbReference type="SAM" id="SignalP"/>
    </source>
</evidence>
<keyword evidence="3" id="KW-0646">Protease inhibitor</keyword>
<evidence type="ECO:0000256" key="4">
    <source>
        <dbReference type="ARBA" id="ARBA00022900"/>
    </source>
</evidence>
<dbReference type="OMA" id="THTESMF"/>
<evidence type="ECO:0000256" key="5">
    <source>
        <dbReference type="ARBA" id="ARBA00023157"/>
    </source>
</evidence>
<keyword evidence="6" id="KW-0732">Signal</keyword>
<dbReference type="InterPro" id="IPR036058">
    <property type="entry name" value="Kazal_dom_sf"/>
</dbReference>
<comment type="subcellular location">
    <subcellularLocation>
        <location evidence="1">Secreted</location>
    </subcellularLocation>
</comment>
<gene>
    <name evidence="8" type="ORF">ANANG_G00055530</name>
</gene>
<dbReference type="CDD" id="cd01327">
    <property type="entry name" value="KAZAL_PSTI"/>
    <property type="match status" value="1"/>
</dbReference>
<feature type="chain" id="PRO_5038437738" description="Kazal-like domain-containing protein" evidence="6">
    <location>
        <begin position="21"/>
        <end position="86"/>
    </location>
</feature>
<sequence>MKHTILVCIVLLVAVSELSADERTQPEPRQAKCSKGSESGFCPRIFHPVCGTDGQTYDNECLLCYENKKKNENIMIVHEGNCPVDY</sequence>
<dbReference type="Gene3D" id="3.30.60.30">
    <property type="match status" value="1"/>
</dbReference>
<protein>
    <recommendedName>
        <fullName evidence="7">Kazal-like domain-containing protein</fullName>
    </recommendedName>
</protein>
<dbReference type="InterPro" id="IPR002350">
    <property type="entry name" value="Kazal_dom"/>
</dbReference>
<dbReference type="InterPro" id="IPR001239">
    <property type="entry name" value="Prot_inh_Kazal-m"/>
</dbReference>
<dbReference type="SUPFAM" id="SSF100895">
    <property type="entry name" value="Kazal-type serine protease inhibitors"/>
    <property type="match status" value="1"/>
</dbReference>
<reference evidence="8" key="1">
    <citation type="submission" date="2021-01" db="EMBL/GenBank/DDBJ databases">
        <title>A chromosome-scale assembly of European eel, Anguilla anguilla.</title>
        <authorList>
            <person name="Henkel C."/>
            <person name="Jong-Raadsen S.A."/>
            <person name="Dufour S."/>
            <person name="Weltzien F.-A."/>
            <person name="Palstra A.P."/>
            <person name="Pelster B."/>
            <person name="Spaink H.P."/>
            <person name="Van Den Thillart G.E."/>
            <person name="Jansen H."/>
            <person name="Zahm M."/>
            <person name="Klopp C."/>
            <person name="Cedric C."/>
            <person name="Louis A."/>
            <person name="Berthelot C."/>
            <person name="Parey E."/>
            <person name="Roest Crollius H."/>
            <person name="Montfort J."/>
            <person name="Robinson-Rechavi M."/>
            <person name="Bucao C."/>
            <person name="Bouchez O."/>
            <person name="Gislard M."/>
            <person name="Lluch J."/>
            <person name="Milhes M."/>
            <person name="Lampietro C."/>
            <person name="Lopez Roques C."/>
            <person name="Donnadieu C."/>
            <person name="Braasch I."/>
            <person name="Desvignes T."/>
            <person name="Postlethwait J."/>
            <person name="Bobe J."/>
            <person name="Guiguen Y."/>
            <person name="Dirks R."/>
        </authorList>
    </citation>
    <scope>NUCLEOTIDE SEQUENCE</scope>
    <source>
        <strain evidence="8">Tag_6206</strain>
        <tissue evidence="8">Liver</tissue>
    </source>
</reference>
<keyword evidence="9" id="KW-1185">Reference proteome</keyword>
<dbReference type="AlphaFoldDB" id="A0A9D3S210"/>
<dbReference type="PANTHER" id="PTHR21312">
    <property type="entry name" value="SERINE PROTEASE INHIBITOR"/>
    <property type="match status" value="1"/>
</dbReference>
<evidence type="ECO:0000256" key="2">
    <source>
        <dbReference type="ARBA" id="ARBA00022525"/>
    </source>
</evidence>
<dbReference type="Proteomes" id="UP001044222">
    <property type="component" value="Unassembled WGS sequence"/>
</dbReference>
<dbReference type="GO" id="GO:0004867">
    <property type="term" value="F:serine-type endopeptidase inhibitor activity"/>
    <property type="evidence" value="ECO:0007669"/>
    <property type="project" value="UniProtKB-KW"/>
</dbReference>
<dbReference type="PROSITE" id="PS51465">
    <property type="entry name" value="KAZAL_2"/>
    <property type="match status" value="1"/>
</dbReference>
<feature type="signal peptide" evidence="6">
    <location>
        <begin position="1"/>
        <end position="20"/>
    </location>
</feature>
<dbReference type="SMART" id="SM00280">
    <property type="entry name" value="KAZAL"/>
    <property type="match status" value="1"/>
</dbReference>
<keyword evidence="5" id="KW-1015">Disulfide bond</keyword>
<dbReference type="PANTHER" id="PTHR21312:SF28">
    <property type="entry name" value="OVOINHIBITOR-RELATED"/>
    <property type="match status" value="1"/>
</dbReference>